<evidence type="ECO:0000259" key="3">
    <source>
        <dbReference type="Pfam" id="PF14016"/>
    </source>
</evidence>
<keyword evidence="5" id="KW-1185">Reference proteome</keyword>
<gene>
    <name evidence="4" type="ORF">ACFP3V_08225</name>
</gene>
<evidence type="ECO:0000256" key="1">
    <source>
        <dbReference type="SAM" id="MobiDB-lite"/>
    </source>
</evidence>
<dbReference type="PROSITE" id="PS51257">
    <property type="entry name" value="PROKAR_LIPOPROTEIN"/>
    <property type="match status" value="1"/>
</dbReference>
<feature type="signal peptide" evidence="2">
    <location>
        <begin position="1"/>
        <end position="32"/>
    </location>
</feature>
<dbReference type="InterPro" id="IPR025326">
    <property type="entry name" value="DUF4232"/>
</dbReference>
<evidence type="ECO:0000313" key="5">
    <source>
        <dbReference type="Proteomes" id="UP001596174"/>
    </source>
</evidence>
<organism evidence="4 5">
    <name type="scientific">Streptacidiphilus monticola</name>
    <dbReference type="NCBI Taxonomy" id="2161674"/>
    <lineage>
        <taxon>Bacteria</taxon>
        <taxon>Bacillati</taxon>
        <taxon>Actinomycetota</taxon>
        <taxon>Actinomycetes</taxon>
        <taxon>Kitasatosporales</taxon>
        <taxon>Streptomycetaceae</taxon>
        <taxon>Streptacidiphilus</taxon>
    </lineage>
</organism>
<proteinExistence type="predicted"/>
<evidence type="ECO:0000313" key="4">
    <source>
        <dbReference type="EMBL" id="MFC5907203.1"/>
    </source>
</evidence>
<protein>
    <submittedName>
        <fullName evidence="4">DUF4232 domain-containing protein</fullName>
    </submittedName>
</protein>
<dbReference type="RefSeq" id="WP_380581386.1">
    <property type="nucleotide sequence ID" value="NZ_JBHSQJ010000029.1"/>
</dbReference>
<dbReference type="Pfam" id="PF14016">
    <property type="entry name" value="DUF4232"/>
    <property type="match status" value="1"/>
</dbReference>
<accession>A0ABW1FYU2</accession>
<reference evidence="5" key="1">
    <citation type="journal article" date="2019" name="Int. J. Syst. Evol. Microbiol.">
        <title>The Global Catalogue of Microorganisms (GCM) 10K type strain sequencing project: providing services to taxonomists for standard genome sequencing and annotation.</title>
        <authorList>
            <consortium name="The Broad Institute Genomics Platform"/>
            <consortium name="The Broad Institute Genome Sequencing Center for Infectious Disease"/>
            <person name="Wu L."/>
            <person name="Ma J."/>
        </authorList>
    </citation>
    <scope>NUCLEOTIDE SEQUENCE [LARGE SCALE GENOMIC DNA]</scope>
    <source>
        <strain evidence="5">JCM 4816</strain>
    </source>
</reference>
<keyword evidence="2" id="KW-0732">Signal</keyword>
<name>A0ABW1FYU2_9ACTN</name>
<dbReference type="EMBL" id="JBHSQJ010000029">
    <property type="protein sequence ID" value="MFC5907203.1"/>
    <property type="molecule type" value="Genomic_DNA"/>
</dbReference>
<feature type="domain" description="DUF4232" evidence="3">
    <location>
        <begin position="93"/>
        <end position="218"/>
    </location>
</feature>
<sequence length="238" mass="22268">MRRNSVLGPAGVTVAACLALSACSGSSGSPIATGTAPAATPSVGVGSSAAPSDSAPADGGSGGSTGATSATGATGGSGGATGATTAAAGPAACTGSQITVGHGGGEGAAGHLAVVLTFTNWTDHPCTLHGYPGVAGLDSADRQVVQARRTLRGMMGGAAPGATHAPTVLVPAHGVVSARVEASDVPQGGATACPTYAGLLVTPPGTRTSTRLVADVQLPGCAGLEVHPVVAGTTGNQD</sequence>
<dbReference type="Proteomes" id="UP001596174">
    <property type="component" value="Unassembled WGS sequence"/>
</dbReference>
<feature type="chain" id="PRO_5047225812" evidence="2">
    <location>
        <begin position="33"/>
        <end position="238"/>
    </location>
</feature>
<evidence type="ECO:0000256" key="2">
    <source>
        <dbReference type="SAM" id="SignalP"/>
    </source>
</evidence>
<comment type="caution">
    <text evidence="4">The sequence shown here is derived from an EMBL/GenBank/DDBJ whole genome shotgun (WGS) entry which is preliminary data.</text>
</comment>
<feature type="compositionally biased region" description="Low complexity" evidence="1">
    <location>
        <begin position="30"/>
        <end position="58"/>
    </location>
</feature>
<feature type="region of interest" description="Disordered" evidence="1">
    <location>
        <begin position="30"/>
        <end position="88"/>
    </location>
</feature>